<evidence type="ECO:0000313" key="12">
    <source>
        <dbReference type="Proteomes" id="UP001176521"/>
    </source>
</evidence>
<evidence type="ECO:0000256" key="6">
    <source>
        <dbReference type="ARBA" id="ARBA00022989"/>
    </source>
</evidence>
<dbReference type="InterPro" id="IPR032805">
    <property type="entry name" value="Wax_synthase_dom"/>
</dbReference>
<feature type="transmembrane region" description="Helical" evidence="9">
    <location>
        <begin position="328"/>
        <end position="360"/>
    </location>
</feature>
<organism evidence="11 12">
    <name type="scientific">Tilletia horrida</name>
    <dbReference type="NCBI Taxonomy" id="155126"/>
    <lineage>
        <taxon>Eukaryota</taxon>
        <taxon>Fungi</taxon>
        <taxon>Dikarya</taxon>
        <taxon>Basidiomycota</taxon>
        <taxon>Ustilaginomycotina</taxon>
        <taxon>Exobasidiomycetes</taxon>
        <taxon>Tilletiales</taxon>
        <taxon>Tilletiaceae</taxon>
        <taxon>Tilletia</taxon>
    </lineage>
</organism>
<keyword evidence="6 9" id="KW-1133">Transmembrane helix</keyword>
<evidence type="ECO:0000256" key="5">
    <source>
        <dbReference type="ARBA" id="ARBA00022692"/>
    </source>
</evidence>
<evidence type="ECO:0000259" key="10">
    <source>
        <dbReference type="Pfam" id="PF13813"/>
    </source>
</evidence>
<dbReference type="GO" id="GO:0016020">
    <property type="term" value="C:membrane"/>
    <property type="evidence" value="ECO:0007669"/>
    <property type="project" value="UniProtKB-SubCell"/>
</dbReference>
<dbReference type="GO" id="GO:0006629">
    <property type="term" value="P:lipid metabolic process"/>
    <property type="evidence" value="ECO:0007669"/>
    <property type="project" value="InterPro"/>
</dbReference>
<keyword evidence="4" id="KW-0808">Transferase</keyword>
<accession>A0AAN6GA87</accession>
<comment type="caution">
    <text evidence="11">The sequence shown here is derived from an EMBL/GenBank/DDBJ whole genome shotgun (WGS) entry which is preliminary data.</text>
</comment>
<dbReference type="GO" id="GO:0008374">
    <property type="term" value="F:O-acyltransferase activity"/>
    <property type="evidence" value="ECO:0007669"/>
    <property type="project" value="InterPro"/>
</dbReference>
<feature type="region of interest" description="Disordered" evidence="8">
    <location>
        <begin position="179"/>
        <end position="199"/>
    </location>
</feature>
<dbReference type="EMBL" id="JAPDMQ010000579">
    <property type="protein sequence ID" value="KAK0522535.1"/>
    <property type="molecule type" value="Genomic_DNA"/>
</dbReference>
<keyword evidence="7 9" id="KW-0472">Membrane</keyword>
<evidence type="ECO:0000256" key="7">
    <source>
        <dbReference type="ARBA" id="ARBA00023136"/>
    </source>
</evidence>
<feature type="transmembrane region" description="Helical" evidence="9">
    <location>
        <begin position="558"/>
        <end position="579"/>
    </location>
</feature>
<dbReference type="AlphaFoldDB" id="A0AAN6GA87"/>
<dbReference type="InterPro" id="IPR044851">
    <property type="entry name" value="Wax_synthase"/>
</dbReference>
<evidence type="ECO:0000256" key="8">
    <source>
        <dbReference type="SAM" id="MobiDB-lite"/>
    </source>
</evidence>
<dbReference type="PANTHER" id="PTHR31595:SF57">
    <property type="entry name" value="OS04G0481900 PROTEIN"/>
    <property type="match status" value="1"/>
</dbReference>
<evidence type="ECO:0000256" key="4">
    <source>
        <dbReference type="ARBA" id="ARBA00022679"/>
    </source>
</evidence>
<reference evidence="11" key="1">
    <citation type="journal article" date="2023" name="PhytoFront">
        <title>Draft Genome Resources of Seven Strains of Tilletia horrida, Causal Agent of Kernel Smut of Rice.</title>
        <authorList>
            <person name="Khanal S."/>
            <person name="Antony Babu S."/>
            <person name="Zhou X.G."/>
        </authorList>
    </citation>
    <scope>NUCLEOTIDE SEQUENCE</scope>
    <source>
        <strain evidence="11">TX3</strain>
    </source>
</reference>
<name>A0AAN6GA87_9BASI</name>
<comment type="similarity">
    <text evidence="3">Belongs to the wax synthase family.</text>
</comment>
<proteinExistence type="inferred from homology"/>
<protein>
    <recommendedName>
        <fullName evidence="10">Wax synthase domain-containing protein</fullName>
    </recommendedName>
</protein>
<comment type="subcellular location">
    <subcellularLocation>
        <location evidence="1">Membrane</location>
        <topology evidence="1">Multi-pass membrane protein</topology>
    </subcellularLocation>
</comment>
<dbReference type="Proteomes" id="UP001176521">
    <property type="component" value="Unassembled WGS sequence"/>
</dbReference>
<evidence type="ECO:0000313" key="11">
    <source>
        <dbReference type="EMBL" id="KAK0522535.1"/>
    </source>
</evidence>
<dbReference type="PANTHER" id="PTHR31595">
    <property type="entry name" value="LONG-CHAIN-ALCOHOL O-FATTY-ACYLTRANSFERASE 3-RELATED"/>
    <property type="match status" value="1"/>
</dbReference>
<dbReference type="Pfam" id="PF13813">
    <property type="entry name" value="MBOAT_2"/>
    <property type="match status" value="1"/>
</dbReference>
<feature type="domain" description="Wax synthase" evidence="10">
    <location>
        <begin position="382"/>
        <end position="421"/>
    </location>
</feature>
<keyword evidence="12" id="KW-1185">Reference proteome</keyword>
<evidence type="ECO:0000256" key="9">
    <source>
        <dbReference type="SAM" id="Phobius"/>
    </source>
</evidence>
<evidence type="ECO:0000256" key="1">
    <source>
        <dbReference type="ARBA" id="ARBA00004141"/>
    </source>
</evidence>
<sequence length="617" mass="68378">MTSPLPDDVLARLWRWTYPPVEDRVVSSPARMGIPILLFILDTHLLLRHSHNAALNLLRHFVLFPITCLVSIHCVLGFTLPDARYVPQPAGSGSGSTISWGGQPWGDEETVARSQAELNALGSVTLFFILKAAQLCLSRRPPSLSKERQELQDELNVKQEGVDHQTAASSAVIKKNGKVEGEGALRQRKGGIDASSPVFEKDTNQKQALPWFVPSTRIPLEVDLAISMRCIGWSHGLPHQPGQKSKPVDLLPRRGTPAFASLQTRRLRLIKDALCFIPLAYAVADLSDSVLKSPQFWGERANLGTPLRLGGIEGQGFRFEEFGLLQRVLVTVIVGLTAPFAIQGVYALTVALCLLPAYLFPTSRTIAHYSYADPSHWEPFRLFGTLWYPQSVRDMWSRHWHQAFSPTFRNVVYRPIDRLFAFLGCGADVSSRTPPRTPSSPPLRRRSWAVQAWRGQAGRALRRATATLAVFAVSGLMHEVGVLAQARNAVERDPWRLIGRGTAIPIYRPGPERSPFKREGDVLRYDRGGHLVVFFLLQGLGCVLEDAVEIFSGGRVRVGGVLGSLWTLFVFFFGGMIAAEPVLRRGLAQGWTSLRLCSWLGWSAARMLQLQHSAAGK</sequence>
<gene>
    <name evidence="11" type="ORF">OC842_006434</name>
</gene>
<evidence type="ECO:0000256" key="2">
    <source>
        <dbReference type="ARBA" id="ARBA00005179"/>
    </source>
</evidence>
<comment type="pathway">
    <text evidence="2">Secondary metabolite biosynthesis.</text>
</comment>
<keyword evidence="5 9" id="KW-0812">Transmembrane</keyword>
<evidence type="ECO:0000256" key="3">
    <source>
        <dbReference type="ARBA" id="ARBA00007282"/>
    </source>
</evidence>